<dbReference type="InterPro" id="IPR001650">
    <property type="entry name" value="Helicase_C-like"/>
</dbReference>
<evidence type="ECO:0000313" key="10">
    <source>
        <dbReference type="EMBL" id="KAF0720267.1"/>
    </source>
</evidence>
<dbReference type="CDD" id="cd17919">
    <property type="entry name" value="DEXHc_Snf"/>
    <property type="match status" value="1"/>
</dbReference>
<dbReference type="PANTHER" id="PTHR47157:SF1">
    <property type="entry name" value="CHROMODOMAIN-HELICASE-DNA-BINDING PROTEIN 1-LIKE"/>
    <property type="match status" value="1"/>
</dbReference>
<dbReference type="GO" id="GO:0005634">
    <property type="term" value="C:nucleus"/>
    <property type="evidence" value="ECO:0007669"/>
    <property type="project" value="UniProtKB-SubCell"/>
</dbReference>
<dbReference type="GO" id="GO:0006281">
    <property type="term" value="P:DNA repair"/>
    <property type="evidence" value="ECO:0007669"/>
    <property type="project" value="InterPro"/>
</dbReference>
<evidence type="ECO:0000259" key="8">
    <source>
        <dbReference type="PROSITE" id="PS51192"/>
    </source>
</evidence>
<dbReference type="PANTHER" id="PTHR47157">
    <property type="entry name" value="CHROMODOMAIN-HELICASE-DNA-BINDING PROTEIN 1-LIKE"/>
    <property type="match status" value="1"/>
</dbReference>
<dbReference type="InterPro" id="IPR014001">
    <property type="entry name" value="Helicase_ATP-bd"/>
</dbReference>
<organism evidence="11 12">
    <name type="scientific">Aphanomyces stellatus</name>
    <dbReference type="NCBI Taxonomy" id="120398"/>
    <lineage>
        <taxon>Eukaryota</taxon>
        <taxon>Sar</taxon>
        <taxon>Stramenopiles</taxon>
        <taxon>Oomycota</taxon>
        <taxon>Saprolegniomycetes</taxon>
        <taxon>Saprolegniales</taxon>
        <taxon>Verrucalvaceae</taxon>
        <taxon>Aphanomyces</taxon>
    </lineage>
</organism>
<comment type="similarity">
    <text evidence="2">Belongs to the SNF2/RAD54 helicase family.</text>
</comment>
<dbReference type="SUPFAM" id="SSF52949">
    <property type="entry name" value="Macro domain-like"/>
    <property type="match status" value="1"/>
</dbReference>
<dbReference type="InterPro" id="IPR000330">
    <property type="entry name" value="SNF2_N"/>
</dbReference>
<evidence type="ECO:0000256" key="2">
    <source>
        <dbReference type="ARBA" id="ARBA00007025"/>
    </source>
</evidence>
<evidence type="ECO:0000256" key="5">
    <source>
        <dbReference type="ARBA" id="ARBA00022840"/>
    </source>
</evidence>
<dbReference type="InterPro" id="IPR038718">
    <property type="entry name" value="SNF2-like_sf"/>
</dbReference>
<dbReference type="PROSITE" id="PS51192">
    <property type="entry name" value="HELICASE_ATP_BIND_1"/>
    <property type="match status" value="1"/>
</dbReference>
<evidence type="ECO:0000256" key="4">
    <source>
        <dbReference type="ARBA" id="ARBA00022801"/>
    </source>
</evidence>
<dbReference type="OrthoDB" id="5857104at2759"/>
<dbReference type="Pfam" id="PF00176">
    <property type="entry name" value="SNF2-rel_dom"/>
    <property type="match status" value="1"/>
</dbReference>
<dbReference type="GO" id="GO:0006338">
    <property type="term" value="P:chromatin remodeling"/>
    <property type="evidence" value="ECO:0007669"/>
    <property type="project" value="InterPro"/>
</dbReference>
<evidence type="ECO:0000313" key="11">
    <source>
        <dbReference type="EMBL" id="VFT77679.1"/>
    </source>
</evidence>
<dbReference type="SUPFAM" id="SSF52540">
    <property type="entry name" value="P-loop containing nucleoside triphosphate hydrolases"/>
    <property type="match status" value="2"/>
</dbReference>
<dbReference type="EMBL" id="CAADRA010000022">
    <property type="protein sequence ID" value="VFT77679.1"/>
    <property type="molecule type" value="Genomic_DNA"/>
</dbReference>
<dbReference type="CDD" id="cd18793">
    <property type="entry name" value="SF2_C_SNF"/>
    <property type="match status" value="1"/>
</dbReference>
<dbReference type="SMART" id="SM00490">
    <property type="entry name" value="HELICc"/>
    <property type="match status" value="1"/>
</dbReference>
<dbReference type="Proteomes" id="UP000332933">
    <property type="component" value="Unassembled WGS sequence"/>
</dbReference>
<dbReference type="PROSITE" id="PS51194">
    <property type="entry name" value="HELICASE_CTER"/>
    <property type="match status" value="1"/>
</dbReference>
<evidence type="ECO:0000313" key="12">
    <source>
        <dbReference type="Proteomes" id="UP000332933"/>
    </source>
</evidence>
<comment type="subcellular location">
    <subcellularLocation>
        <location evidence="1">Nucleus</location>
    </subcellularLocation>
</comment>
<dbReference type="InterPro" id="IPR043472">
    <property type="entry name" value="Macro_dom-like"/>
</dbReference>
<dbReference type="GO" id="GO:0003678">
    <property type="term" value="F:DNA helicase activity"/>
    <property type="evidence" value="ECO:0007669"/>
    <property type="project" value="InterPro"/>
</dbReference>
<dbReference type="GO" id="GO:0005524">
    <property type="term" value="F:ATP binding"/>
    <property type="evidence" value="ECO:0007669"/>
    <property type="project" value="UniProtKB-KW"/>
</dbReference>
<evidence type="ECO:0000256" key="1">
    <source>
        <dbReference type="ARBA" id="ARBA00004123"/>
    </source>
</evidence>
<dbReference type="EMBL" id="VJMH01000022">
    <property type="protein sequence ID" value="KAF0720267.1"/>
    <property type="molecule type" value="Genomic_DNA"/>
</dbReference>
<dbReference type="SMART" id="SM00487">
    <property type="entry name" value="DEXDc"/>
    <property type="match status" value="1"/>
</dbReference>
<reference evidence="10" key="2">
    <citation type="submission" date="2019-06" db="EMBL/GenBank/DDBJ databases">
        <title>Genomics analysis of Aphanomyces spp. identifies a new class of oomycete effector associated with host adaptation.</title>
        <authorList>
            <person name="Gaulin E."/>
        </authorList>
    </citation>
    <scope>NUCLEOTIDE SEQUENCE</scope>
    <source>
        <strain evidence="10">CBS 578.67</strain>
    </source>
</reference>
<evidence type="ECO:0000256" key="6">
    <source>
        <dbReference type="ARBA" id="ARBA00023242"/>
    </source>
</evidence>
<dbReference type="AlphaFoldDB" id="A0A485K7U7"/>
<dbReference type="GO" id="GO:0016787">
    <property type="term" value="F:hydrolase activity"/>
    <property type="evidence" value="ECO:0007669"/>
    <property type="project" value="UniProtKB-KW"/>
</dbReference>
<keyword evidence="12" id="KW-1185">Reference proteome</keyword>
<sequence length="814" mass="91344">MSMQAVVKGVVSSLEKALDGAGDVSEAALSTALALLQDVTLHDYQLEGIKWLGRRELAKLNVILGDEMGLGKTLQTIAFMCYLDAAYHSSLEPCLIMAPLSVLPNWREQLTRFAPHLSVMVYMGEKTDRHDLQKKFNQTKPRVLLTSYELALIDTTFLKATRWSLAVFDEGHRLKNSKAKLYVALTEEFRFDRKLLLTGTPVQNNMDELAALLAFLNPTFFTPSVCQALRTAEPPLLRAVLSPVLLLRTVQDVQATLQLPPLTKVVIHTGLSPMQRAYYKEIVSKGTTFHSDLSLMNILAQLRKACNHPYLFPNAEPEPFQEGPHLYRNSGKLFALHTLLPVLKARGHVVLLFSTSTQFLDIIQDYCTWQHHSYERLDGSVRGEERWQTIDRFRREDSTFLFLLSTRAGGVGLNLQRADTVIFCDVDYNPQMELQALARAYRMGQTQPIHVMHLVCAHSVEEIIYKRSLAKLKLSQTVRECSKTTVADDESVEEMLQYGLHHVMEQADDAELEPLSEEQVETILKRGESATVPVVSSGVDATVENMYYFEGCDYSKQDLQSLRQLKAKGTMAASSQRKTRTAKYDESDDDGGTDDDDVIQVDLEVATRQRIARKQALFAKHNYTSYVVATPADEDEDFVEDEDEYCAVEYKAGNAAMVQVPPDQSPVIIVHCVDTSGSWTPRGFFGAISHRSKVPEDVYARAKACQDLKLGQAHCVPIGGNVFVCLLVVQSFLHQKKKRTAKTLALRLNALQVALAALAAKARELRATVHMPRLGAGTPGFNWYAVERLVKKHLRQVPTTVYYFTPSAKRQKTN</sequence>
<dbReference type="Gene3D" id="3.40.220.10">
    <property type="entry name" value="Leucine Aminopeptidase, subunit E, domain 1"/>
    <property type="match status" value="1"/>
</dbReference>
<dbReference type="Pfam" id="PF00271">
    <property type="entry name" value="Helicase_C"/>
    <property type="match status" value="1"/>
</dbReference>
<dbReference type="InterPro" id="IPR049730">
    <property type="entry name" value="SNF2/RAD54-like_C"/>
</dbReference>
<evidence type="ECO:0000259" key="9">
    <source>
        <dbReference type="PROSITE" id="PS51194"/>
    </source>
</evidence>
<keyword evidence="6" id="KW-0539">Nucleus</keyword>
<feature type="domain" description="Helicase ATP-binding" evidence="8">
    <location>
        <begin position="53"/>
        <end position="219"/>
    </location>
</feature>
<reference evidence="11 12" key="1">
    <citation type="submission" date="2019-03" db="EMBL/GenBank/DDBJ databases">
        <authorList>
            <person name="Gaulin E."/>
            <person name="Dumas B."/>
        </authorList>
    </citation>
    <scope>NUCLEOTIDE SEQUENCE [LARGE SCALE GENOMIC DNA]</scope>
    <source>
        <strain evidence="11">CBS 568.67</strain>
    </source>
</reference>
<dbReference type="InterPro" id="IPR031053">
    <property type="entry name" value="ALC1"/>
</dbReference>
<proteinExistence type="inferred from homology"/>
<evidence type="ECO:0000256" key="7">
    <source>
        <dbReference type="SAM" id="MobiDB-lite"/>
    </source>
</evidence>
<gene>
    <name evidence="11" type="primary">Aste57867_454</name>
    <name evidence="10" type="ORF">As57867_000453</name>
    <name evidence="11" type="ORF">ASTE57867_454</name>
</gene>
<dbReference type="Gene3D" id="3.40.50.10810">
    <property type="entry name" value="Tandem AAA-ATPase domain"/>
    <property type="match status" value="1"/>
</dbReference>
<name>A0A485K7U7_9STRA</name>
<keyword evidence="4" id="KW-0378">Hydrolase</keyword>
<protein>
    <submittedName>
        <fullName evidence="11">Aste57867_454 protein</fullName>
    </submittedName>
</protein>
<evidence type="ECO:0000256" key="3">
    <source>
        <dbReference type="ARBA" id="ARBA00022741"/>
    </source>
</evidence>
<keyword evidence="5" id="KW-0067">ATP-binding</keyword>
<keyword evidence="3" id="KW-0547">Nucleotide-binding</keyword>
<feature type="domain" description="Helicase C-terminal" evidence="9">
    <location>
        <begin position="335"/>
        <end position="490"/>
    </location>
</feature>
<dbReference type="InterPro" id="IPR027417">
    <property type="entry name" value="P-loop_NTPase"/>
</dbReference>
<feature type="compositionally biased region" description="Acidic residues" evidence="7">
    <location>
        <begin position="586"/>
        <end position="596"/>
    </location>
</feature>
<dbReference type="Gene3D" id="3.40.50.300">
    <property type="entry name" value="P-loop containing nucleotide triphosphate hydrolases"/>
    <property type="match status" value="1"/>
</dbReference>
<accession>A0A485K7U7</accession>
<feature type="region of interest" description="Disordered" evidence="7">
    <location>
        <begin position="570"/>
        <end position="596"/>
    </location>
</feature>